<dbReference type="GO" id="GO:0016529">
    <property type="term" value="C:sarcoplasmic reticulum"/>
    <property type="evidence" value="ECO:0007669"/>
    <property type="project" value="TreeGrafter"/>
</dbReference>
<dbReference type="SUPFAM" id="SSF53649">
    <property type="entry name" value="Alkaline phosphatase-like"/>
    <property type="match status" value="1"/>
</dbReference>
<dbReference type="InterPro" id="IPR017850">
    <property type="entry name" value="Alkaline_phosphatase_core_sf"/>
</dbReference>
<protein>
    <submittedName>
        <fullName evidence="1">Ectonucleotide pyrophosphatase/phosphodiesterase family member 4</fullName>
    </submittedName>
</protein>
<name>A0A183J7Z1_9BILA</name>
<dbReference type="CDD" id="cd16018">
    <property type="entry name" value="Enpp"/>
    <property type="match status" value="1"/>
</dbReference>
<dbReference type="WBParaSite" id="SBAD_0001238901-mRNA-1">
    <property type="protein sequence ID" value="SBAD_0001238901-mRNA-1"/>
    <property type="gene ID" value="SBAD_0001238901"/>
</dbReference>
<dbReference type="GO" id="GO:0031674">
    <property type="term" value="C:I band"/>
    <property type="evidence" value="ECO:0007669"/>
    <property type="project" value="TreeGrafter"/>
</dbReference>
<accession>A0A183J7Z1</accession>
<dbReference type="InterPro" id="IPR002591">
    <property type="entry name" value="Phosphodiest/P_Trfase"/>
</dbReference>
<evidence type="ECO:0000313" key="1">
    <source>
        <dbReference type="WBParaSite" id="SBAD_0001238901-mRNA-1"/>
    </source>
</evidence>
<proteinExistence type="predicted"/>
<organism evidence="1">
    <name type="scientific">Soboliphyme baturini</name>
    <dbReference type="NCBI Taxonomy" id="241478"/>
    <lineage>
        <taxon>Eukaryota</taxon>
        <taxon>Metazoa</taxon>
        <taxon>Ecdysozoa</taxon>
        <taxon>Nematoda</taxon>
        <taxon>Enoplea</taxon>
        <taxon>Dorylaimia</taxon>
        <taxon>Dioctophymatida</taxon>
        <taxon>Dioctophymatoidea</taxon>
        <taxon>Soboliphymatidae</taxon>
        <taxon>Soboliphyme</taxon>
    </lineage>
</organism>
<dbReference type="Gene3D" id="3.40.720.10">
    <property type="entry name" value="Alkaline Phosphatase, subunit A"/>
    <property type="match status" value="1"/>
</dbReference>
<sequence length="227" mass="25263">LKPPPLIVLSFDGFRVSYLQRGKTKNLDIIKRCGSSAEYMYPSYPSKTFPNHYTIATGLYPESHGIVDNKMYDPSHSDPKTRWFNQKTNIWNTAIKNGLKSATIYWFGSGVAVQGTSTTLVDNHVETNDFCTGMQPTYYSGKKSPESQIKQVVDWLLLPDSQRPSIIMAYFSIPDGAGHLYGPHAKEVNNQVSAVDGLIGQLMSSLLHHGLLHCVNVVILSDHGQFV</sequence>
<dbReference type="PANTHER" id="PTHR10151:SF114">
    <property type="entry name" value="ECTONUCLEOTIDE PYROPHOSPHATASE_PHOSPHODIESTERASE C27A7.3"/>
    <property type="match status" value="1"/>
</dbReference>
<reference evidence="1" key="1">
    <citation type="submission" date="2016-06" db="UniProtKB">
        <authorList>
            <consortium name="WormBaseParasite"/>
        </authorList>
    </citation>
    <scope>IDENTIFICATION</scope>
</reference>
<dbReference type="GO" id="GO:0055120">
    <property type="term" value="C:striated muscle dense body"/>
    <property type="evidence" value="ECO:0007669"/>
    <property type="project" value="TreeGrafter"/>
</dbReference>
<dbReference type="PANTHER" id="PTHR10151">
    <property type="entry name" value="ECTONUCLEOTIDE PYROPHOSPHATASE/PHOSPHODIESTERASE"/>
    <property type="match status" value="1"/>
</dbReference>
<dbReference type="Pfam" id="PF01663">
    <property type="entry name" value="Phosphodiest"/>
    <property type="match status" value="1"/>
</dbReference>
<dbReference type="AlphaFoldDB" id="A0A183J7Z1"/>